<name>A0ABW6Y9T7_9ACTN</name>
<organism evidence="3 4">
    <name type="scientific">Streptomyces lateritius</name>
    <dbReference type="NCBI Taxonomy" id="67313"/>
    <lineage>
        <taxon>Bacteria</taxon>
        <taxon>Bacillati</taxon>
        <taxon>Actinomycetota</taxon>
        <taxon>Actinomycetes</taxon>
        <taxon>Kitasatosporales</taxon>
        <taxon>Streptomycetaceae</taxon>
        <taxon>Streptomyces</taxon>
    </lineage>
</organism>
<protein>
    <submittedName>
        <fullName evidence="3">DUF4328 domain-containing protein</fullName>
    </submittedName>
</protein>
<evidence type="ECO:0000259" key="2">
    <source>
        <dbReference type="Pfam" id="PF14219"/>
    </source>
</evidence>
<keyword evidence="4" id="KW-1185">Reference proteome</keyword>
<gene>
    <name evidence="3" type="ORF">ACF05T_10775</name>
</gene>
<dbReference type="InterPro" id="IPR025565">
    <property type="entry name" value="DUF4328"/>
</dbReference>
<proteinExistence type="predicted"/>
<keyword evidence="1" id="KW-1133">Transmembrane helix</keyword>
<keyword evidence="1" id="KW-0472">Membrane</keyword>
<evidence type="ECO:0000313" key="4">
    <source>
        <dbReference type="Proteomes" id="UP001603013"/>
    </source>
</evidence>
<reference evidence="3 4" key="1">
    <citation type="submission" date="2024-10" db="EMBL/GenBank/DDBJ databases">
        <title>The Natural Products Discovery Center: Release of the First 8490 Sequenced Strains for Exploring Actinobacteria Biosynthetic Diversity.</title>
        <authorList>
            <person name="Kalkreuter E."/>
            <person name="Kautsar S.A."/>
            <person name="Yang D."/>
            <person name="Bader C.D."/>
            <person name="Teijaro C.N."/>
            <person name="Fluegel L."/>
            <person name="Davis C.M."/>
            <person name="Simpson J.R."/>
            <person name="Lauterbach L."/>
            <person name="Steele A.D."/>
            <person name="Gui C."/>
            <person name="Meng S."/>
            <person name="Li G."/>
            <person name="Viehrig K."/>
            <person name="Ye F."/>
            <person name="Su P."/>
            <person name="Kiefer A.F."/>
            <person name="Nichols A."/>
            <person name="Cepeda A.J."/>
            <person name="Yan W."/>
            <person name="Fan B."/>
            <person name="Jiang Y."/>
            <person name="Adhikari A."/>
            <person name="Zheng C.-J."/>
            <person name="Schuster L."/>
            <person name="Cowan T.M."/>
            <person name="Smanski M.J."/>
            <person name="Chevrette M.G."/>
            <person name="De Carvalho L.P.S."/>
            <person name="Shen B."/>
        </authorList>
    </citation>
    <scope>NUCLEOTIDE SEQUENCE [LARGE SCALE GENOMIC DNA]</scope>
    <source>
        <strain evidence="3 4">NPDC015755</strain>
    </source>
</reference>
<keyword evidence="1" id="KW-0812">Transmembrane</keyword>
<feature type="transmembrane region" description="Helical" evidence="1">
    <location>
        <begin position="175"/>
        <end position="197"/>
    </location>
</feature>
<feature type="domain" description="DUF4328" evidence="2">
    <location>
        <begin position="44"/>
        <end position="201"/>
    </location>
</feature>
<sequence length="215" mass="23057">MLRNPVGLSYAVVALLAAMIAADAGLFAAALDVRLLMAGDLNDHPDPAGFAHLGVDVVAVLQVLIQLALSVVFIIWFFRVRKNAGVFAPDLHRGGPGWAIGAWFVPIANLWWPRSVAAGVWRASRRDPYGDGKGEGESLAVLNWWWVFWVLTDNGSLFATAVYDDADTVEEFAVGSGFLMGAAVLDIVAALLAILFVRRLTSMQHAKATGMIPAA</sequence>
<dbReference type="RefSeq" id="WP_391934059.1">
    <property type="nucleotide sequence ID" value="NZ_JBIBSM010000005.1"/>
</dbReference>
<feature type="transmembrane region" description="Helical" evidence="1">
    <location>
        <begin position="143"/>
        <end position="163"/>
    </location>
</feature>
<comment type="caution">
    <text evidence="3">The sequence shown here is derived from an EMBL/GenBank/DDBJ whole genome shotgun (WGS) entry which is preliminary data.</text>
</comment>
<evidence type="ECO:0000256" key="1">
    <source>
        <dbReference type="SAM" id="Phobius"/>
    </source>
</evidence>
<accession>A0ABW6Y9T7</accession>
<feature type="transmembrane region" description="Helical" evidence="1">
    <location>
        <begin position="53"/>
        <end position="78"/>
    </location>
</feature>
<evidence type="ECO:0000313" key="3">
    <source>
        <dbReference type="EMBL" id="MFF8276574.1"/>
    </source>
</evidence>
<dbReference type="Pfam" id="PF14219">
    <property type="entry name" value="DUF4328"/>
    <property type="match status" value="1"/>
</dbReference>
<dbReference type="Proteomes" id="UP001603013">
    <property type="component" value="Unassembled WGS sequence"/>
</dbReference>
<dbReference type="EMBL" id="JBIBSM010000005">
    <property type="protein sequence ID" value="MFF8276574.1"/>
    <property type="molecule type" value="Genomic_DNA"/>
</dbReference>